<comment type="caution">
    <text evidence="1">The sequence shown here is derived from an EMBL/GenBank/DDBJ whole genome shotgun (WGS) entry which is preliminary data.</text>
</comment>
<dbReference type="EMBL" id="SMOG01000001">
    <property type="protein sequence ID" value="TDF74744.1"/>
    <property type="molecule type" value="Genomic_DNA"/>
</dbReference>
<accession>A0AC61QL88</accession>
<protein>
    <submittedName>
        <fullName evidence="1">Uncharacterized protein</fullName>
    </submittedName>
</protein>
<reference evidence="1" key="1">
    <citation type="submission" date="2019-03" db="EMBL/GenBank/DDBJ databases">
        <title>Candidatus Syntrophosphaera thermopropionivorans: a novel player in syntrophic propionate oxidation during anaerobic digestion.</title>
        <authorList>
            <person name="Dyksma S."/>
        </authorList>
    </citation>
    <scope>NUCLEOTIDE SEQUENCE</scope>
    <source>
        <strain evidence="1">W5</strain>
    </source>
</reference>
<evidence type="ECO:0000313" key="2">
    <source>
        <dbReference type="Proteomes" id="UP000294588"/>
    </source>
</evidence>
<dbReference type="Proteomes" id="UP000294588">
    <property type="component" value="Unassembled WGS sequence"/>
</dbReference>
<organism evidence="1 2">
    <name type="scientific">Candidatus Syntrophosphaera thermopropionivorans</name>
    <dbReference type="NCBI Taxonomy" id="2593015"/>
    <lineage>
        <taxon>Bacteria</taxon>
        <taxon>Pseudomonadati</taxon>
        <taxon>Candidatus Cloacimonadota</taxon>
        <taxon>Candidatus Cloacimonadia</taxon>
        <taxon>Candidatus Cloacimonadales</taxon>
        <taxon>Candidatus Cloacimonadaceae</taxon>
        <taxon>Candidatus Syntrophosphaera</taxon>
    </lineage>
</organism>
<evidence type="ECO:0000313" key="1">
    <source>
        <dbReference type="EMBL" id="TDF74744.1"/>
    </source>
</evidence>
<sequence length="433" mass="50690">MKKSKEKYMAIEKAESINFMMDEMWKWKMMEEKFDNMLKLYNYHEIHLPILQNRHLLQQGITAFMQKEEPEFISRQTLNINNQNNPENQLSLRPEGTISVLYRAASLYRKGDVFRYYYQGPMFHRSREGVAQESSQLGVELVGTSNILSENEIISLGIRLLNEVGFYDATLKLNSYGCENCRRQFFIDVKTELKTHSDRYCPDCLQELGANPFAATHCENEHCQHSLPPLLQMSNYLCAECKARFEQIKKMQANLGNIYKVDPYLTKNFAYYNGTVFDFVVKQQDNELVVGDGGRYDYLSERLTGRKIPAIGFHLDLDLIFQLMEERNLFLMFDNDFSVYIYAQSPELEMMVLQIAQELHSQNIITVLGTEEKPEDNLKQAQAHKCDLMITLREENIREGKLLLYNLEHNEQTYIPLNRLLDAVQLVRKTLKK</sequence>
<name>A0AC61QL88_9BACT</name>
<proteinExistence type="predicted"/>
<gene>
    <name evidence="1" type="ORF">E0946_01285</name>
</gene>
<keyword evidence="2" id="KW-1185">Reference proteome</keyword>